<dbReference type="PANTHER" id="PTHR43169:SF2">
    <property type="entry name" value="NAD_GMP SYNTHASE DOMAIN-CONTAINING PROTEIN"/>
    <property type="match status" value="1"/>
</dbReference>
<keyword evidence="5" id="KW-0436">Ligase</keyword>
<keyword evidence="6" id="KW-1185">Reference proteome</keyword>
<dbReference type="EMBL" id="LSRS01000003">
    <property type="protein sequence ID" value="KAF1085071.1"/>
    <property type="molecule type" value="Genomic_DNA"/>
</dbReference>
<name>A0A9D2WQI2_9FIRM</name>
<dbReference type="EC" id="6.3.5.1" evidence="5"/>
<evidence type="ECO:0000313" key="5">
    <source>
        <dbReference type="EMBL" id="KAF1085071.1"/>
    </source>
</evidence>
<dbReference type="Gene3D" id="3.40.50.620">
    <property type="entry name" value="HUPs"/>
    <property type="match status" value="1"/>
</dbReference>
<gene>
    <name evidence="5" type="primary">nadE_1</name>
    <name evidence="5" type="ORF">SPSYN_01207</name>
</gene>
<dbReference type="InterPro" id="IPR014729">
    <property type="entry name" value="Rossmann-like_a/b/a_fold"/>
</dbReference>
<comment type="caution">
    <text evidence="5">The sequence shown here is derived from an EMBL/GenBank/DDBJ whole genome shotgun (WGS) entry which is preliminary data.</text>
</comment>
<keyword evidence="1" id="KW-0547">Nucleotide-binding</keyword>
<evidence type="ECO:0000256" key="3">
    <source>
        <dbReference type="PIRSR" id="PIRSR006661-1"/>
    </source>
</evidence>
<protein>
    <submittedName>
        <fullName evidence="5">Glutamine-dependent NAD(+) synthetase</fullName>
        <ecNumber evidence="5">6.3.5.1</ecNumber>
    </submittedName>
</protein>
<evidence type="ECO:0000313" key="6">
    <source>
        <dbReference type="Proteomes" id="UP000798488"/>
    </source>
</evidence>
<dbReference type="GO" id="GO:0016783">
    <property type="term" value="F:sulfurtransferase activity"/>
    <property type="evidence" value="ECO:0007669"/>
    <property type="project" value="InterPro"/>
</dbReference>
<keyword evidence="2" id="KW-0067">ATP-binding</keyword>
<dbReference type="OrthoDB" id="9776919at2"/>
<organism evidence="5 6">
    <name type="scientific">Sporotomaculum syntrophicum</name>
    <dbReference type="NCBI Taxonomy" id="182264"/>
    <lineage>
        <taxon>Bacteria</taxon>
        <taxon>Bacillati</taxon>
        <taxon>Bacillota</taxon>
        <taxon>Clostridia</taxon>
        <taxon>Eubacteriales</taxon>
        <taxon>Desulfallaceae</taxon>
        <taxon>Sporotomaculum</taxon>
    </lineage>
</organism>
<dbReference type="CDD" id="cd01990">
    <property type="entry name" value="LarE-like"/>
    <property type="match status" value="1"/>
</dbReference>
<feature type="domain" description="Thil AANH" evidence="4">
    <location>
        <begin position="21"/>
        <end position="201"/>
    </location>
</feature>
<sequence>MLAKQKYRLLKDILRGYPSILVALSGGVDSALLLGAAIDALGPGNVLAVNFHAAIHGAGELTGVQELAAHLNCRLAVFEDEGLLDNPAFCANPPNRCYICKRIILSQLQTLAGQQGLAAVAEGSNADDAGDYRPGMQAVRELQVLSPLLDAGLTKQEIRQLARELGLPVWNKPSSPCLCSRIPYGSPITVAKLRQIEAGERFLHEAGFPEVRLRHHGSIARIEIPAEQMAELLRPPVLSKVQSCLRNLGFQYVTLDLHGLRSGSLDEILKEARNSGNHAPA</sequence>
<dbReference type="GO" id="GO:0003952">
    <property type="term" value="F:NAD+ synthase (glutamine-hydrolyzing) activity"/>
    <property type="evidence" value="ECO:0007669"/>
    <property type="project" value="UniProtKB-EC"/>
</dbReference>
<feature type="active site" description="Nucleophile and sulfur donor" evidence="3">
    <location>
        <position position="177"/>
    </location>
</feature>
<evidence type="ECO:0000259" key="4">
    <source>
        <dbReference type="Pfam" id="PF02568"/>
    </source>
</evidence>
<dbReference type="PIRSF" id="PIRSF006661">
    <property type="entry name" value="PP-lp_UCP006661"/>
    <property type="match status" value="1"/>
</dbReference>
<dbReference type="NCBIfam" id="TIGR00268">
    <property type="entry name" value="ATP-dependent sacrificial sulfur transferase LarE"/>
    <property type="match status" value="1"/>
</dbReference>
<dbReference type="InterPro" id="IPR005232">
    <property type="entry name" value="LarE"/>
</dbReference>
<reference evidence="5" key="1">
    <citation type="submission" date="2016-02" db="EMBL/GenBank/DDBJ databases">
        <title>Draft Genome Sequence of Sporotomaculum syntrophicum Strain FB, a Syntrophic Benzoate Degrader.</title>
        <authorList>
            <person name="Nobu M.K."/>
            <person name="Narihiro T."/>
            <person name="Qiu Y.-L."/>
            <person name="Ohashi A."/>
            <person name="Liu W.-T."/>
            <person name="Yuji S."/>
        </authorList>
    </citation>
    <scope>NUCLEOTIDE SEQUENCE</scope>
    <source>
        <strain evidence="5">FB</strain>
    </source>
</reference>
<dbReference type="InterPro" id="IPR052188">
    <property type="entry name" value="Ni-pincer_cofactor_biosynth"/>
</dbReference>
<accession>A0A9D2WQI2</accession>
<dbReference type="GO" id="GO:0004810">
    <property type="term" value="F:CCA tRNA nucleotidyltransferase activity"/>
    <property type="evidence" value="ECO:0007669"/>
    <property type="project" value="InterPro"/>
</dbReference>
<dbReference type="Pfam" id="PF02568">
    <property type="entry name" value="ThiI"/>
    <property type="match status" value="1"/>
</dbReference>
<dbReference type="Proteomes" id="UP000798488">
    <property type="component" value="Unassembled WGS sequence"/>
</dbReference>
<dbReference type="PANTHER" id="PTHR43169">
    <property type="entry name" value="EXSB FAMILY PROTEIN"/>
    <property type="match status" value="1"/>
</dbReference>
<dbReference type="AlphaFoldDB" id="A0A9D2WQI2"/>
<evidence type="ECO:0000256" key="1">
    <source>
        <dbReference type="ARBA" id="ARBA00022741"/>
    </source>
</evidence>
<dbReference type="SUPFAM" id="SSF52402">
    <property type="entry name" value="Adenine nucleotide alpha hydrolases-like"/>
    <property type="match status" value="1"/>
</dbReference>
<evidence type="ECO:0000256" key="2">
    <source>
        <dbReference type="ARBA" id="ARBA00022840"/>
    </source>
</evidence>
<dbReference type="InterPro" id="IPR020536">
    <property type="entry name" value="ThiI_AANH"/>
</dbReference>
<dbReference type="GO" id="GO:0005524">
    <property type="term" value="F:ATP binding"/>
    <property type="evidence" value="ECO:0007669"/>
    <property type="project" value="UniProtKB-KW"/>
</dbReference>
<proteinExistence type="predicted"/>
<dbReference type="RefSeq" id="WP_161821589.1">
    <property type="nucleotide sequence ID" value="NZ_LSRS01000003.1"/>
</dbReference>